<keyword evidence="1" id="KW-0472">Membrane</keyword>
<name>A0ABY3SBX8_9BACL</name>
<dbReference type="HAMAP" id="MF_00386">
    <property type="entry name" value="UPF0161_YidD"/>
    <property type="match status" value="1"/>
</dbReference>
<feature type="region of interest" description="Disordered" evidence="2">
    <location>
        <begin position="69"/>
        <end position="90"/>
    </location>
</feature>
<dbReference type="SMART" id="SM01234">
    <property type="entry name" value="Haemolytic"/>
    <property type="match status" value="1"/>
</dbReference>
<comment type="function">
    <text evidence="1">Could be involved in insertion of integral membrane proteins into the membrane.</text>
</comment>
<dbReference type="InterPro" id="IPR002696">
    <property type="entry name" value="Membr_insert_effic_factor_YidD"/>
</dbReference>
<dbReference type="EMBL" id="CP090978">
    <property type="protein sequence ID" value="UJF31277.1"/>
    <property type="molecule type" value="Genomic_DNA"/>
</dbReference>
<comment type="subcellular location">
    <subcellularLocation>
        <location evidence="1">Cell membrane</location>
        <topology evidence="1">Peripheral membrane protein</topology>
        <orientation evidence="1">Cytoplasmic side</orientation>
    </subcellularLocation>
</comment>
<dbReference type="RefSeq" id="WP_235117624.1">
    <property type="nucleotide sequence ID" value="NZ_CP090978.1"/>
</dbReference>
<protein>
    <recommendedName>
        <fullName evidence="1">Putative membrane protein insertion efficiency factor</fullName>
    </recommendedName>
</protein>
<proteinExistence type="inferred from homology"/>
<dbReference type="NCBIfam" id="TIGR00278">
    <property type="entry name" value="membrane protein insertion efficiency factor YidD"/>
    <property type="match status" value="1"/>
</dbReference>
<dbReference type="Proteomes" id="UP001649230">
    <property type="component" value="Chromosome"/>
</dbReference>
<dbReference type="PANTHER" id="PTHR33383:SF1">
    <property type="entry name" value="MEMBRANE PROTEIN INSERTION EFFICIENCY FACTOR-RELATED"/>
    <property type="match status" value="1"/>
</dbReference>
<keyword evidence="1" id="KW-1003">Cell membrane</keyword>
<evidence type="ECO:0000256" key="1">
    <source>
        <dbReference type="HAMAP-Rule" id="MF_00386"/>
    </source>
</evidence>
<evidence type="ECO:0000313" key="3">
    <source>
        <dbReference type="EMBL" id="UJF31277.1"/>
    </source>
</evidence>
<accession>A0ABY3SBX8</accession>
<dbReference type="PANTHER" id="PTHR33383">
    <property type="entry name" value="MEMBRANE PROTEIN INSERTION EFFICIENCY FACTOR-RELATED"/>
    <property type="match status" value="1"/>
</dbReference>
<comment type="similarity">
    <text evidence="1">Belongs to the UPF0161 family.</text>
</comment>
<evidence type="ECO:0000256" key="2">
    <source>
        <dbReference type="SAM" id="MobiDB-lite"/>
    </source>
</evidence>
<keyword evidence="4" id="KW-1185">Reference proteome</keyword>
<gene>
    <name evidence="3" type="primary">yidD</name>
    <name evidence="3" type="ORF">L0M14_15530</name>
</gene>
<organism evidence="3 4">
    <name type="scientific">Paenibacillus hexagrammi</name>
    <dbReference type="NCBI Taxonomy" id="2908839"/>
    <lineage>
        <taxon>Bacteria</taxon>
        <taxon>Bacillati</taxon>
        <taxon>Bacillota</taxon>
        <taxon>Bacilli</taxon>
        <taxon>Bacillales</taxon>
        <taxon>Paenibacillaceae</taxon>
        <taxon>Paenibacillus</taxon>
    </lineage>
</organism>
<reference evidence="3 4" key="1">
    <citation type="journal article" date="2024" name="Int. J. Syst. Evol. Microbiol.">
        <title>Paenibacillus hexagrammi sp. nov., a novel bacterium isolated from the gut content of Hexagrammos agrammus.</title>
        <authorList>
            <person name="Jung H.K."/>
            <person name="Kim D.G."/>
            <person name="Zin H."/>
            <person name="Park J."/>
            <person name="Jung H."/>
            <person name="Kim Y.O."/>
            <person name="Kong H.J."/>
            <person name="Kim J.W."/>
            <person name="Kim Y.S."/>
        </authorList>
    </citation>
    <scope>NUCLEOTIDE SEQUENCE [LARGE SCALE GENOMIC DNA]</scope>
    <source>
        <strain evidence="3 4">YPD9-1</strain>
    </source>
</reference>
<evidence type="ECO:0000313" key="4">
    <source>
        <dbReference type="Proteomes" id="UP001649230"/>
    </source>
</evidence>
<sequence>MKKMLQIPIHVYRKFISPLKPPTCRFYPTCSQYALEALELHGACKGSWLTVKRLCKCHPFHPGGIDYVPKPGYKQEQAGSTRKTIDDQDR</sequence>
<dbReference type="Pfam" id="PF01809">
    <property type="entry name" value="YidD"/>
    <property type="match status" value="1"/>
</dbReference>